<organism evidence="1 2">
    <name type="scientific">Shewanella piezotolerans (strain WP3 / JCM 13877)</name>
    <dbReference type="NCBI Taxonomy" id="225849"/>
    <lineage>
        <taxon>Bacteria</taxon>
        <taxon>Pseudomonadati</taxon>
        <taxon>Pseudomonadota</taxon>
        <taxon>Gammaproteobacteria</taxon>
        <taxon>Alteromonadales</taxon>
        <taxon>Shewanellaceae</taxon>
        <taxon>Shewanella</taxon>
    </lineage>
</organism>
<dbReference type="KEGG" id="swp:swp_2126"/>
<dbReference type="EMBL" id="CP000472">
    <property type="protein sequence ID" value="ACJ28879.1"/>
    <property type="molecule type" value="Genomic_DNA"/>
</dbReference>
<protein>
    <submittedName>
        <fullName evidence="1">Uncharacterized protein</fullName>
    </submittedName>
</protein>
<dbReference type="HOGENOM" id="CLU_2685818_0_0_6"/>
<name>B8CLV5_SHEPW</name>
<dbReference type="AlphaFoldDB" id="B8CLV5"/>
<accession>B8CLV5</accession>
<evidence type="ECO:0000313" key="2">
    <source>
        <dbReference type="Proteomes" id="UP000000753"/>
    </source>
</evidence>
<gene>
    <name evidence="1" type="ordered locus">swp_2126</name>
</gene>
<proteinExistence type="predicted"/>
<dbReference type="Proteomes" id="UP000000753">
    <property type="component" value="Chromosome"/>
</dbReference>
<sequence length="74" mass="8159">MESGLLAAVSSAQAALDSAKVSNAKVKLLNRVIDRKSTPSQLRSNTNQYKKLIYSERFGHASSRRINDIMVIPL</sequence>
<keyword evidence="2" id="KW-1185">Reference proteome</keyword>
<evidence type="ECO:0000313" key="1">
    <source>
        <dbReference type="EMBL" id="ACJ28879.1"/>
    </source>
</evidence>
<reference evidence="1 2" key="1">
    <citation type="journal article" date="2008" name="PLoS ONE">
        <title>Environmental adaptation: genomic analysis of the piezotolerant and psychrotolerant deep-sea iron reducing bacterium Shewanella piezotolerans WP3.</title>
        <authorList>
            <person name="Wang F."/>
            <person name="Wang J."/>
            <person name="Jian H."/>
            <person name="Zhang B."/>
            <person name="Li S."/>
            <person name="Wang F."/>
            <person name="Zeng X."/>
            <person name="Gao L."/>
            <person name="Bartlett D.H."/>
            <person name="Yu J."/>
            <person name="Hu S."/>
            <person name="Xiao X."/>
        </authorList>
    </citation>
    <scope>NUCLEOTIDE SEQUENCE [LARGE SCALE GENOMIC DNA]</scope>
    <source>
        <strain evidence="2">WP3 / JCM 13877</strain>
    </source>
</reference>